<organism evidence="2 3">
    <name type="scientific">Pisum sativum</name>
    <name type="common">Garden pea</name>
    <name type="synonym">Lathyrus oleraceus</name>
    <dbReference type="NCBI Taxonomy" id="3888"/>
    <lineage>
        <taxon>Eukaryota</taxon>
        <taxon>Viridiplantae</taxon>
        <taxon>Streptophyta</taxon>
        <taxon>Embryophyta</taxon>
        <taxon>Tracheophyta</taxon>
        <taxon>Spermatophyta</taxon>
        <taxon>Magnoliopsida</taxon>
        <taxon>eudicotyledons</taxon>
        <taxon>Gunneridae</taxon>
        <taxon>Pentapetalae</taxon>
        <taxon>rosids</taxon>
        <taxon>fabids</taxon>
        <taxon>Fabales</taxon>
        <taxon>Fabaceae</taxon>
        <taxon>Papilionoideae</taxon>
        <taxon>50 kb inversion clade</taxon>
        <taxon>NPAAA clade</taxon>
        <taxon>Hologalegina</taxon>
        <taxon>IRL clade</taxon>
        <taxon>Fabeae</taxon>
        <taxon>Lathyrus</taxon>
    </lineage>
</organism>
<dbReference type="PANTHER" id="PTHR31730:SF2">
    <property type="entry name" value="PROTEIN PSK SIMULATOR 3"/>
    <property type="match status" value="1"/>
</dbReference>
<dbReference type="Pfam" id="PF05003">
    <property type="entry name" value="DUF668"/>
    <property type="match status" value="1"/>
</dbReference>
<reference evidence="2 3" key="1">
    <citation type="journal article" date="2022" name="Nat. Genet.">
        <title>Improved pea reference genome and pan-genome highlight genomic features and evolutionary characteristics.</title>
        <authorList>
            <person name="Yang T."/>
            <person name="Liu R."/>
            <person name="Luo Y."/>
            <person name="Hu S."/>
            <person name="Wang D."/>
            <person name="Wang C."/>
            <person name="Pandey M.K."/>
            <person name="Ge S."/>
            <person name="Xu Q."/>
            <person name="Li N."/>
            <person name="Li G."/>
            <person name="Huang Y."/>
            <person name="Saxena R.K."/>
            <person name="Ji Y."/>
            <person name="Li M."/>
            <person name="Yan X."/>
            <person name="He Y."/>
            <person name="Liu Y."/>
            <person name="Wang X."/>
            <person name="Xiang C."/>
            <person name="Varshney R.K."/>
            <person name="Ding H."/>
            <person name="Gao S."/>
            <person name="Zong X."/>
        </authorList>
    </citation>
    <scope>NUCLEOTIDE SEQUENCE [LARGE SCALE GENOMIC DNA]</scope>
    <source>
        <strain evidence="2 3">cv. Zhongwan 6</strain>
    </source>
</reference>
<sequence>MEKLVDIVHFLHLDINKAFGSADSRNPFIQTIGNRQRLGPAGLSLHYANIVLQMDTLVARSASMPANTRDALYQSLPPNIKLTLRSKLPTFHVAQELTVTEISSRRKKQNLSSKDCWSSAIAAGLPQSSVGMHPASSPTTSMVQSMIVKVMGAVVENAIPMLEDASLVHARPGAGMLISFLVQGLRKTLQASAIVASDIVEHQTQITNEDLLPSLIICPSTQVGHWAFEIEKYIDVSVISSLQNAGSAQDRVLLRESFLQACRVLKHSSSPQQ</sequence>
<keyword evidence="3" id="KW-1185">Reference proteome</keyword>
<dbReference type="InterPro" id="IPR038718">
    <property type="entry name" value="SNF2-like_sf"/>
</dbReference>
<dbReference type="Proteomes" id="UP001058974">
    <property type="component" value="Chromosome 7"/>
</dbReference>
<dbReference type="EMBL" id="JAMSHJ010000007">
    <property type="protein sequence ID" value="KAI5383838.1"/>
    <property type="molecule type" value="Genomic_DNA"/>
</dbReference>
<dbReference type="Gramene" id="Psat07G0099100-T1">
    <property type="protein sequence ID" value="KAI5383838.1"/>
    <property type="gene ID" value="KIW84_070991"/>
</dbReference>
<dbReference type="InterPro" id="IPR045021">
    <property type="entry name" value="PSI1/2/3"/>
</dbReference>
<evidence type="ECO:0000313" key="3">
    <source>
        <dbReference type="Proteomes" id="UP001058974"/>
    </source>
</evidence>
<dbReference type="AlphaFoldDB" id="A0A9D4VIB8"/>
<dbReference type="InterPro" id="IPR007700">
    <property type="entry name" value="DUF668"/>
</dbReference>
<dbReference type="PANTHER" id="PTHR31730">
    <property type="entry name" value="OS01G0873900 PROTEIN"/>
    <property type="match status" value="1"/>
</dbReference>
<evidence type="ECO:0000259" key="1">
    <source>
        <dbReference type="Pfam" id="PF05003"/>
    </source>
</evidence>
<feature type="domain" description="DUF668" evidence="1">
    <location>
        <begin position="37"/>
        <end position="104"/>
    </location>
</feature>
<comment type="caution">
    <text evidence="2">The sequence shown here is derived from an EMBL/GenBank/DDBJ whole genome shotgun (WGS) entry which is preliminary data.</text>
</comment>
<dbReference type="Gene3D" id="3.40.50.10810">
    <property type="entry name" value="Tandem AAA-ATPase domain"/>
    <property type="match status" value="1"/>
</dbReference>
<name>A0A9D4VIB8_PEA</name>
<protein>
    <recommendedName>
        <fullName evidence="1">DUF668 domain-containing protein</fullName>
    </recommendedName>
</protein>
<proteinExistence type="predicted"/>
<evidence type="ECO:0000313" key="2">
    <source>
        <dbReference type="EMBL" id="KAI5383838.1"/>
    </source>
</evidence>
<accession>A0A9D4VIB8</accession>
<gene>
    <name evidence="2" type="ORF">KIW84_070991</name>
</gene>
<dbReference type="GO" id="GO:0045927">
    <property type="term" value="P:positive regulation of growth"/>
    <property type="evidence" value="ECO:0007669"/>
    <property type="project" value="InterPro"/>
</dbReference>